<keyword evidence="2" id="KW-0418">Kinase</keyword>
<dbReference type="InterPro" id="IPR012582">
    <property type="entry name" value="DNAPKcs_CC3"/>
</dbReference>
<dbReference type="GO" id="GO:0016301">
    <property type="term" value="F:kinase activity"/>
    <property type="evidence" value="ECO:0007669"/>
    <property type="project" value="UniProtKB-KW"/>
</dbReference>
<dbReference type="Pfam" id="PF20500">
    <property type="entry name" value="DNA-PKcs_N"/>
    <property type="match status" value="1"/>
</dbReference>
<name>A0A7G3AFZ7_LUTLO</name>
<dbReference type="SUPFAM" id="SSF48371">
    <property type="entry name" value="ARM repeat"/>
    <property type="match status" value="3"/>
</dbReference>
<dbReference type="GO" id="GO:0006303">
    <property type="term" value="P:double-strand break repair via nonhomologous end joining"/>
    <property type="evidence" value="ECO:0007669"/>
    <property type="project" value="InterPro"/>
</dbReference>
<dbReference type="EMBL" id="GITU01002492">
    <property type="protein sequence ID" value="MBC1171195.1"/>
    <property type="molecule type" value="Transcribed_RNA"/>
</dbReference>
<dbReference type="Pfam" id="PF20502">
    <property type="entry name" value="DNAPKcs_CC1-2"/>
    <property type="match status" value="1"/>
</dbReference>
<accession>A0A7G3AFZ7</accession>
<proteinExistence type="predicted"/>
<dbReference type="Pfam" id="PF08163">
    <property type="entry name" value="DNAPKcs_CC3"/>
    <property type="match status" value="1"/>
</dbReference>
<protein>
    <submittedName>
        <fullName evidence="2">Putative dna-dependent protein kinase catalytic subunit</fullName>
    </submittedName>
</protein>
<dbReference type="SMART" id="SM01344">
    <property type="entry name" value="NUC194"/>
    <property type="match status" value="1"/>
</dbReference>
<dbReference type="Pfam" id="PF19704">
    <property type="entry name" value="DNAPKcs_CC5"/>
    <property type="match status" value="1"/>
</dbReference>
<dbReference type="GO" id="GO:0005634">
    <property type="term" value="C:nucleus"/>
    <property type="evidence" value="ECO:0007669"/>
    <property type="project" value="InterPro"/>
</dbReference>
<sequence>MNDKLNTTLSLLKRKIDGQRPKEASNYIQNLSGCFDEALTNSEIELAIDTIFNVDRGTIALLSQTIQYDKLFKQCNIEIFQLHLKIIREYPGKMTRYVTSVIQYTTKYLIAVNVSAREKEFCMQIIQELFLKKLCDSIDFPTVLEKLFRIFNESDPAARLHQLTFEVVGLICKDFAHHMLGVYQERFHKAIFKTLDRLLVKKDKISLGTVAGAIDGLNCFLINFPPSGEDATKECDYIYKCVKELSEVGDIREKALFRSAMLLLTSHTKLLAEQLIRDYKYWHEALQKWLQFTYEDRRIAINAINAVHKQHAATLIERSRPEDVEVLQFYFKYFMSVLRMSNAQPHEIRIAIQGFGLMAGPCKAIVSAEQMEDLLNLVIQATDHSYFTEKINKREHMEHMADFMESLSQIMAHMPVISRYQIDSLERMMIKFIEDFHFLSSAHHEVTIKALLNTCVNLSQLEGTIFNDVLEKVTKQGVIWTCSHKLIYDAFRDENEQDWKENITYRNYLPLWKGIFSAGKRLHYTKVSESFYENFIVATIGIIKKLNLQTKKRTYKDENGKDEEFTFCDPNIDLTPVVPNDFNIFFNLVDLFRDVVGAQTVDHHRENFQPWIQEFCSLILINMQKYPLVSGFSKLLELVLSVAEKIKFFEKDHMRERFETHSIVTYLMELLIHRAQFTSGELQIACFQAILNIPMEIAETLLKDLREILKMAFDIGKSILWLANRALTVLFKIIKRNQGSDEVKEILESVLPCLDVFLQSKGFSNPSTLSVEIVRHQNRRKIQKNFRHVDTDSELLKFQKRIYDFIGFIEPELCLYLLNNKKHMATNLTKWDTDSSIKLKIHCTDVSPIVCLDPLLPRIFQLALSSSDRKVKISACELLHGIVLYMIGIPVRSSIIWKEMWRQLIYLGCDSDVAVQQMFEPLLMQIMHYKAKPNQDGINELLDAIMENLSHPANAAVRDLAARCLREFVSWTLKQSPQDHQNPFPTNLIKIVTQLEFYCWNFDVYHRLGASLAFNNLYRILREDENFLKRYWIKISYLFCTNLRLCMKSSRTQNEDMAIDQASIALDHIVRVLCERSDLFVTANEERIKPKVLEEATLKHLALWIFHECGSHSKVYRNKCTEIFMKIAPQVKEYASVKKFLSDCVTNDEILVICEGNVDNVGIAMHPDLKHIGPKETFPMQRIYDFILSLITDLDNQIWLLGGDLITQPREIVKKSKIFYAIDYYLENICWKTDFEILQLLNIEVFTEGQNVADSLLSGEVMLQIASAKAQLSVKLMDFLTKVLQFCSQDFPRSFWRTESKIVKFIVDVIFQPQELGLDFRHTGLEEGLPMRTEMCLMRLRRDTPREFSQQITIEIEKELTEGLKRVTDKVDEVVLGNSVSTADIRTAKGIQIVCKYVTLSASAQRFFNASINVLILKLFKTLSTKKGEDLYTTVMSKEVRDYVRLLLGIAFHASDTLVKVLDFLFNDVQLKSINASEKGFIKQGEYFLEVYREQVLTNIVSHAELCLDHIIRKASVSNLLTVCRLIVEMCKFIFTKVQERSNGKILVDTFITSWPTLCQVFNVWKTSYKLADLHKIELISNIAMISPYQLWELMKKLPDLEMWILNLISNKDVSKEVKIHALELLPIITGPNDAVNEKLTAALHSFQAAHLPLISSEFKAESMERASLVVTFRTILEALVASQSPILLKFIIDATAGDRKHIMEYEIRIHLEKYVQHLTVNNQVECLQVAFDVFSNTQLEPNIRLVVSRRFLKTMIRACRTAALVTFYEKNIKKVVEMSDTSFGMTGRGWAVEQALVSRAGAYEMIESLFSMLPRDLLTPVSFALMGTPGTDIVKHLTKKAFKVRSEIFLTDDATAAELYRKYQCNAYSALCIIVSNTQKELKFYDGLLFKEEPSKSEFIWQRIINCKDENLYSNLEQEFPDYPKVRDLMVSIKRLARKNEGEYLKFSHTNNVFMSSLSQEVTKFDFTHAAIRSAEDVARREDDQVEFASVQLENDDINRHELMATLCALINHMFDEQITPIPADPSTRRTAPLWVEYIANAIESKQQHKNVRIFLCKLVDNCRSVFKYYCCVLMEPLMEFIVDECAGSTLNSFITDLVALILEWGEIYKPNDHTKNSASRLLGFLMRNCYHTRTEIFKLNLDLINRLIHQWRDFVQIPRQILYDLVNRNGSKDSKEKHFVDFN</sequence>
<dbReference type="VEuPathDB" id="VectorBase:LLONM1_005080"/>
<keyword evidence="2" id="KW-0808">Transferase</keyword>
<feature type="domain" description="DNA-dependent protein kinase catalytic subunit CC3" evidence="1">
    <location>
        <begin position="1742"/>
        <end position="2120"/>
    </location>
</feature>
<dbReference type="InterPro" id="IPR045581">
    <property type="entry name" value="DNAPKcs_CC5"/>
</dbReference>
<evidence type="ECO:0000313" key="2">
    <source>
        <dbReference type="EMBL" id="MBC1171195.1"/>
    </source>
</evidence>
<reference evidence="2" key="1">
    <citation type="journal article" date="2020" name="BMC">
        <title>Leishmania infection induces a limited differential gene expression in the sand fly midgut.</title>
        <authorList>
            <person name="Coutinho-Abreu I.V."/>
            <person name="Serafim T.D."/>
            <person name="Meneses C."/>
            <person name="Kamhawi S."/>
            <person name="Oliveira F."/>
            <person name="Valenzuela J.G."/>
        </authorList>
    </citation>
    <scope>NUCLEOTIDE SEQUENCE</scope>
    <source>
        <strain evidence="2">Jacobina</strain>
        <tissue evidence="2">Midgut</tissue>
    </source>
</reference>
<evidence type="ECO:0000259" key="1">
    <source>
        <dbReference type="SMART" id="SM01344"/>
    </source>
</evidence>
<organism evidence="2">
    <name type="scientific">Lutzomyia longipalpis</name>
    <name type="common">Sand fly</name>
    <dbReference type="NCBI Taxonomy" id="7200"/>
    <lineage>
        <taxon>Eukaryota</taxon>
        <taxon>Metazoa</taxon>
        <taxon>Ecdysozoa</taxon>
        <taxon>Arthropoda</taxon>
        <taxon>Hexapoda</taxon>
        <taxon>Insecta</taxon>
        <taxon>Pterygota</taxon>
        <taxon>Neoptera</taxon>
        <taxon>Endopterygota</taxon>
        <taxon>Diptera</taxon>
        <taxon>Nematocera</taxon>
        <taxon>Psychodoidea</taxon>
        <taxon>Psychodidae</taxon>
        <taxon>Lutzomyia</taxon>
        <taxon>Lutzomyia</taxon>
    </lineage>
</organism>
<dbReference type="InterPro" id="IPR016024">
    <property type="entry name" value="ARM-type_fold"/>
</dbReference>
<dbReference type="InterPro" id="IPR046803">
    <property type="entry name" value="DNAPKcs_CC1-2"/>
</dbReference>
<dbReference type="InterPro" id="IPR046804">
    <property type="entry name" value="DNA-PKcs_N"/>
</dbReference>